<dbReference type="GO" id="GO:0006396">
    <property type="term" value="P:RNA processing"/>
    <property type="evidence" value="ECO:0007669"/>
    <property type="project" value="InterPro"/>
</dbReference>
<dbReference type="STRING" id="6248.A0A0K0ER68"/>
<feature type="domain" description="Exosome complex component N-terminal" evidence="5">
    <location>
        <begin position="16"/>
        <end position="48"/>
    </location>
</feature>
<dbReference type="InterPro" id="IPR039771">
    <property type="entry name" value="Csl4"/>
</dbReference>
<evidence type="ECO:0000256" key="2">
    <source>
        <dbReference type="ARBA" id="ARBA00022835"/>
    </source>
</evidence>
<keyword evidence="6" id="KW-1185">Reference proteome</keyword>
<evidence type="ECO:0000313" key="7">
    <source>
        <dbReference type="WBParaSite" id="SSTP_0001195200.1"/>
    </source>
</evidence>
<dbReference type="Gene3D" id="2.40.50.100">
    <property type="match status" value="1"/>
</dbReference>
<dbReference type="WBParaSite" id="TCONS_00003925.p1">
    <property type="protein sequence ID" value="TCONS_00003925.p1"/>
    <property type="gene ID" value="XLOC_000674"/>
</dbReference>
<dbReference type="SUPFAM" id="SSF50249">
    <property type="entry name" value="Nucleic acid-binding proteins"/>
    <property type="match status" value="1"/>
</dbReference>
<accession>A0A0K0ER68</accession>
<dbReference type="Pfam" id="PF14382">
    <property type="entry name" value="ECR1_N"/>
    <property type="match status" value="1"/>
</dbReference>
<dbReference type="GO" id="GO:0000178">
    <property type="term" value="C:exosome (RNase complex)"/>
    <property type="evidence" value="ECO:0007669"/>
    <property type="project" value="UniProtKB-KW"/>
</dbReference>
<feature type="compositionally biased region" description="Basic residues" evidence="4">
    <location>
        <begin position="280"/>
        <end position="292"/>
    </location>
</feature>
<evidence type="ECO:0000313" key="8">
    <source>
        <dbReference type="WBParaSite" id="TCONS_00003925.p1"/>
    </source>
</evidence>
<keyword evidence="3" id="KW-0175">Coiled coil</keyword>
<dbReference type="Gene3D" id="2.40.50.140">
    <property type="entry name" value="Nucleic acid-binding proteins"/>
    <property type="match status" value="1"/>
</dbReference>
<reference evidence="7" key="1">
    <citation type="submission" date="2015-08" db="UniProtKB">
        <authorList>
            <consortium name="WormBaseParasite"/>
        </authorList>
    </citation>
    <scope>IDENTIFICATION</scope>
</reference>
<dbReference type="PANTHER" id="PTHR12686">
    <property type="entry name" value="3'-5' EXORIBONUCLEASE CSL4-RELATED"/>
    <property type="match status" value="1"/>
</dbReference>
<comment type="subcellular location">
    <subcellularLocation>
        <location evidence="1">Nucleus</location>
        <location evidence="1">Nucleolus</location>
    </subcellularLocation>
</comment>
<evidence type="ECO:0000256" key="3">
    <source>
        <dbReference type="SAM" id="Coils"/>
    </source>
</evidence>
<dbReference type="PANTHER" id="PTHR12686:SF8">
    <property type="entry name" value="EXOSOME COMPLEX COMPONENT CSL4"/>
    <property type="match status" value="1"/>
</dbReference>
<feature type="coiled-coil region" evidence="3">
    <location>
        <begin position="471"/>
        <end position="523"/>
    </location>
</feature>
<protein>
    <submittedName>
        <fullName evidence="7 8">S1 motif domain-containing protein</fullName>
    </submittedName>
</protein>
<proteinExistence type="predicted"/>
<sequence>MATIETSKIDRFVMVGEIIVESEANYKAGSGTYFSNGFIRSSIMGNVYTDIVEDKANPGKSEYVYSVKEPNLPPEMASLANDPKVGDMITGKITYISQMFARVHILCVNNLVLKVPLMGILRKEHLGDIVIAQILQLANIGNNNSPYILSMMEDTCGVLEAIGRDGKIMRPFNTIKEGCSSSNNVKITAKIYYYMMEEDQHQNESPIVEEREDMLPPLKRVKRSAALKSENTWKNIIYDNDSVPVSDSTNESSRKKNKVDDKITKKDVEQKQSNVSVAKSTRRKSTKTKGRQKKSEELPIVSVNDTNRELPISNNNGGVNINFQEKLTSTSDKFVPIESLNALDNKISTPVKRKSRGVTSKTPKVPSVVVVKPQSKNKDICSDVNLDSGRNKTFNITPDMKHNLSSPLNNRHIITVTNSNFSVINTTQSNISNYALKNRISQIINKHGTKILNGQSLYEANKVLDEMCSTIEHLIEENKANIANAEKMEKNFKTTIQLKDTKISKLIQRVNTLEAEIVRINRRKQLNVLENLSMYNNVGNEVGENNVSVNTPVINNEYTISSLHGNSQGISNSISDFNSSYNMNDSLLADGHMINNNNDNFVISKPPQRHGSRLSGQDLPYFNSTGPSYQGNTYNNVYGMNSLEIERDIIPLSTTSFAVNNVQQVIPSERSVVEKNGVTYQDL</sequence>
<dbReference type="Proteomes" id="UP000035681">
    <property type="component" value="Unplaced"/>
</dbReference>
<name>A0A0K0ER68_STRER</name>
<dbReference type="WBParaSite" id="SSTP_0001195200.1">
    <property type="protein sequence ID" value="SSTP_0001195200.1"/>
    <property type="gene ID" value="SSTP_0001195200"/>
</dbReference>
<dbReference type="AlphaFoldDB" id="A0A0K0ER68"/>
<feature type="compositionally biased region" description="Basic and acidic residues" evidence="4">
    <location>
        <begin position="252"/>
        <end position="270"/>
    </location>
</feature>
<dbReference type="GO" id="GO:0005730">
    <property type="term" value="C:nucleolus"/>
    <property type="evidence" value="ECO:0007669"/>
    <property type="project" value="UniProtKB-SubCell"/>
</dbReference>
<feature type="region of interest" description="Disordered" evidence="4">
    <location>
        <begin position="240"/>
        <end position="299"/>
    </location>
</feature>
<dbReference type="SUPFAM" id="SSF110324">
    <property type="entry name" value="Ribosomal L27 protein-like"/>
    <property type="match status" value="1"/>
</dbReference>
<evidence type="ECO:0000259" key="5">
    <source>
        <dbReference type="Pfam" id="PF14382"/>
    </source>
</evidence>
<organism evidence="7">
    <name type="scientific">Strongyloides stercoralis</name>
    <name type="common">Threadworm</name>
    <dbReference type="NCBI Taxonomy" id="6248"/>
    <lineage>
        <taxon>Eukaryota</taxon>
        <taxon>Metazoa</taxon>
        <taxon>Ecdysozoa</taxon>
        <taxon>Nematoda</taxon>
        <taxon>Chromadorea</taxon>
        <taxon>Rhabditida</taxon>
        <taxon>Tylenchina</taxon>
        <taxon>Panagrolaimomorpha</taxon>
        <taxon>Strongyloidoidea</taxon>
        <taxon>Strongyloididae</taxon>
        <taxon>Strongyloides</taxon>
    </lineage>
</organism>
<evidence type="ECO:0000313" key="6">
    <source>
        <dbReference type="Proteomes" id="UP000035681"/>
    </source>
</evidence>
<dbReference type="InterPro" id="IPR025721">
    <property type="entry name" value="Exosome_cplx_N_dom"/>
</dbReference>
<evidence type="ECO:0000256" key="4">
    <source>
        <dbReference type="SAM" id="MobiDB-lite"/>
    </source>
</evidence>
<evidence type="ECO:0000256" key="1">
    <source>
        <dbReference type="ARBA" id="ARBA00004604"/>
    </source>
</evidence>
<dbReference type="InterPro" id="IPR012340">
    <property type="entry name" value="NA-bd_OB-fold"/>
</dbReference>
<keyword evidence="2" id="KW-0271">Exosome</keyword>